<dbReference type="EMBL" id="JAJJVQ010000003">
    <property type="protein sequence ID" value="MCO5781606.1"/>
    <property type="molecule type" value="Genomic_DNA"/>
</dbReference>
<keyword evidence="2" id="KW-1185">Reference proteome</keyword>
<proteinExistence type="predicted"/>
<accession>A0ABT1B6W7</accession>
<sequence length="141" mass="16301">MSKTRYEKLHFTRVVGWAVLSAKTSSRVKHAQRYITFETLLASASVLTISKLLLYTIHIVPPLLMMWPFMLGTIPGKINSVQKRCLRCRLSMNRGNLQIPDCQVSQFAETRITRGDNYIWHVRSSKLLNEVRIKIIEELKA</sequence>
<dbReference type="Proteomes" id="UP001139290">
    <property type="component" value="Unassembled WGS sequence"/>
</dbReference>
<evidence type="ECO:0000313" key="1">
    <source>
        <dbReference type="EMBL" id="MCO5781606.1"/>
    </source>
</evidence>
<protein>
    <submittedName>
        <fullName evidence="1">Uncharacterized protein</fullName>
    </submittedName>
</protein>
<name>A0ABT1B6W7_9ENTR</name>
<comment type="caution">
    <text evidence="1">The sequence shown here is derived from an EMBL/GenBank/DDBJ whole genome shotgun (WGS) entry which is preliminary data.</text>
</comment>
<gene>
    <name evidence="1" type="ORF">LOD26_09740</name>
</gene>
<evidence type="ECO:0000313" key="2">
    <source>
        <dbReference type="Proteomes" id="UP001139290"/>
    </source>
</evidence>
<reference evidence="1" key="1">
    <citation type="submission" date="2021-11" db="EMBL/GenBank/DDBJ databases">
        <title>Citrobacter meridianamericanus sp. nov. isolated from soil.</title>
        <authorList>
            <person name="Furlan J.P.R."/>
            <person name="Stehling E.G."/>
        </authorList>
    </citation>
    <scope>NUCLEOTIDE SEQUENCE</scope>
    <source>
        <strain evidence="1">BR102</strain>
    </source>
</reference>
<dbReference type="RefSeq" id="WP_252838209.1">
    <property type="nucleotide sequence ID" value="NZ_JAJJVQ010000003.1"/>
</dbReference>
<organism evidence="1 2">
    <name type="scientific">Citrobacter meridianamericanus</name>
    <dbReference type="NCBI Taxonomy" id="2894201"/>
    <lineage>
        <taxon>Bacteria</taxon>
        <taxon>Pseudomonadati</taxon>
        <taxon>Pseudomonadota</taxon>
        <taxon>Gammaproteobacteria</taxon>
        <taxon>Enterobacterales</taxon>
        <taxon>Enterobacteriaceae</taxon>
        <taxon>Citrobacter</taxon>
    </lineage>
</organism>